<evidence type="ECO:0000313" key="2">
    <source>
        <dbReference type="EMBL" id="CAB4937158.1"/>
    </source>
</evidence>
<sequence>MGATGTLCCSSASRLRASATMVAAKLAALTKKAGAVLPPEAAITPPATAGPTSRAPLNTVEFRLTALPSSAGPTISDTNDCRAGVSRELTTPSARARANTCHSAMPPVATSSASASARTPSTAWVTISIRRLSYLSASSPP</sequence>
<proteinExistence type="predicted"/>
<reference evidence="2" key="1">
    <citation type="submission" date="2020-05" db="EMBL/GenBank/DDBJ databases">
        <authorList>
            <person name="Chiriac C."/>
            <person name="Salcher M."/>
            <person name="Ghai R."/>
            <person name="Kavagutti S V."/>
        </authorList>
    </citation>
    <scope>NUCLEOTIDE SEQUENCE</scope>
</reference>
<dbReference type="AlphaFoldDB" id="A0A6J7J1B4"/>
<protein>
    <submittedName>
        <fullName evidence="2">Unannotated protein</fullName>
    </submittedName>
</protein>
<name>A0A6J7J1B4_9ZZZZ</name>
<dbReference type="EMBL" id="CAFBMQ010000476">
    <property type="protein sequence ID" value="CAB4937158.1"/>
    <property type="molecule type" value="Genomic_DNA"/>
</dbReference>
<organism evidence="2">
    <name type="scientific">freshwater metagenome</name>
    <dbReference type="NCBI Taxonomy" id="449393"/>
    <lineage>
        <taxon>unclassified sequences</taxon>
        <taxon>metagenomes</taxon>
        <taxon>ecological metagenomes</taxon>
    </lineage>
</organism>
<evidence type="ECO:0000256" key="1">
    <source>
        <dbReference type="SAM" id="MobiDB-lite"/>
    </source>
</evidence>
<gene>
    <name evidence="2" type="ORF">UFOPK3609_02280</name>
</gene>
<feature type="region of interest" description="Disordered" evidence="1">
    <location>
        <begin position="87"/>
        <end position="116"/>
    </location>
</feature>
<feature type="compositionally biased region" description="Low complexity" evidence="1">
    <location>
        <begin position="103"/>
        <end position="116"/>
    </location>
</feature>
<accession>A0A6J7J1B4</accession>